<dbReference type="RefSeq" id="XP_018294402.1">
    <property type="nucleotide sequence ID" value="XM_018430966.1"/>
</dbReference>
<dbReference type="Proteomes" id="UP000077315">
    <property type="component" value="Unassembled WGS sequence"/>
</dbReference>
<name>A0A162UI36_PHYB8</name>
<dbReference type="GeneID" id="28991872"/>
<accession>A0A162UI36</accession>
<evidence type="ECO:0000256" key="1">
    <source>
        <dbReference type="SAM" id="MobiDB-lite"/>
    </source>
</evidence>
<feature type="region of interest" description="Disordered" evidence="1">
    <location>
        <begin position="31"/>
        <end position="55"/>
    </location>
</feature>
<evidence type="ECO:0000313" key="2">
    <source>
        <dbReference type="EMBL" id="OAD76362.1"/>
    </source>
</evidence>
<dbReference type="VEuPathDB" id="FungiDB:PHYBLDRAFT_143337"/>
<gene>
    <name evidence="2" type="ORF">PHYBLDRAFT_143337</name>
</gene>
<dbReference type="AlphaFoldDB" id="A0A162UI36"/>
<keyword evidence="3" id="KW-1185">Reference proteome</keyword>
<dbReference type="EMBL" id="KV440976">
    <property type="protein sequence ID" value="OAD76362.1"/>
    <property type="molecule type" value="Genomic_DNA"/>
</dbReference>
<reference evidence="3" key="1">
    <citation type="submission" date="2015-06" db="EMBL/GenBank/DDBJ databases">
        <title>Expansion of signal transduction pathways in fungi by whole-genome duplication.</title>
        <authorList>
            <consortium name="DOE Joint Genome Institute"/>
            <person name="Corrochano L.M."/>
            <person name="Kuo A."/>
            <person name="Marcet-Houben M."/>
            <person name="Polaino S."/>
            <person name="Salamov A."/>
            <person name="Villalobos J.M."/>
            <person name="Alvarez M.I."/>
            <person name="Avalos J."/>
            <person name="Benito E.P."/>
            <person name="Benoit I."/>
            <person name="Burger G."/>
            <person name="Camino L.P."/>
            <person name="Canovas D."/>
            <person name="Cerda-Olmedo E."/>
            <person name="Cheng J.-F."/>
            <person name="Dominguez A."/>
            <person name="Elias M."/>
            <person name="Eslava A.P."/>
            <person name="Glaser F."/>
            <person name="Grimwood J."/>
            <person name="Gutierrez G."/>
            <person name="Heitman J."/>
            <person name="Henrissat B."/>
            <person name="Iturriaga E.A."/>
            <person name="Lang B.F."/>
            <person name="Lavin J.L."/>
            <person name="Lee S."/>
            <person name="Li W."/>
            <person name="Lindquist E."/>
            <person name="Lopez-Garcia S."/>
            <person name="Luque E.M."/>
            <person name="Marcos A.T."/>
            <person name="Martin J."/>
            <person name="McCluskey K."/>
            <person name="Medina H.R."/>
            <person name="Miralles-Duran A."/>
            <person name="Miyazaki A."/>
            <person name="Munoz-Torres E."/>
            <person name="Oguiza J.A."/>
            <person name="Ohm R."/>
            <person name="Olmedo M."/>
            <person name="Orejas M."/>
            <person name="Ortiz-Castellanos L."/>
            <person name="Pisabarro A.G."/>
            <person name="Rodriguez-Romero J."/>
            <person name="Ruiz-Herrera J."/>
            <person name="Ruiz-Vazquez R."/>
            <person name="Sanz C."/>
            <person name="Schackwitz W."/>
            <person name="Schmutz J."/>
            <person name="Shahriari M."/>
            <person name="Shelest E."/>
            <person name="Silva-Franco F."/>
            <person name="Soanes D."/>
            <person name="Syed K."/>
            <person name="Tagua V.G."/>
            <person name="Talbot N.J."/>
            <person name="Thon M."/>
            <person name="De vries R.P."/>
            <person name="Wiebenga A."/>
            <person name="Yadav J.S."/>
            <person name="Braun E.L."/>
            <person name="Baker S."/>
            <person name="Garre V."/>
            <person name="Horwitz B."/>
            <person name="Torres-Martinez S."/>
            <person name="Idnurm A."/>
            <person name="Herrera-Estrella A."/>
            <person name="Gabaldon T."/>
            <person name="Grigoriev I.V."/>
        </authorList>
    </citation>
    <scope>NUCLEOTIDE SEQUENCE [LARGE SCALE GENOMIC DNA]</scope>
    <source>
        <strain evidence="3">NRRL 1555(-)</strain>
    </source>
</reference>
<organism evidence="2 3">
    <name type="scientific">Phycomyces blakesleeanus (strain ATCC 8743b / DSM 1359 / FGSC 10004 / NBRC 33097 / NRRL 1555)</name>
    <dbReference type="NCBI Taxonomy" id="763407"/>
    <lineage>
        <taxon>Eukaryota</taxon>
        <taxon>Fungi</taxon>
        <taxon>Fungi incertae sedis</taxon>
        <taxon>Mucoromycota</taxon>
        <taxon>Mucoromycotina</taxon>
        <taxon>Mucoromycetes</taxon>
        <taxon>Mucorales</taxon>
        <taxon>Phycomycetaceae</taxon>
        <taxon>Phycomyces</taxon>
    </lineage>
</organism>
<dbReference type="InParanoid" id="A0A162UI36"/>
<proteinExistence type="predicted"/>
<protein>
    <submittedName>
        <fullName evidence="2">Uncharacterized protein</fullName>
    </submittedName>
</protein>
<sequence length="55" mass="6174">MSTKSVCDFFLPSINITCDPINQDQEMRLKDVRSHPDKRDSVALAKSTDYNAAEA</sequence>
<evidence type="ECO:0000313" key="3">
    <source>
        <dbReference type="Proteomes" id="UP000077315"/>
    </source>
</evidence>
<feature type="compositionally biased region" description="Basic and acidic residues" evidence="1">
    <location>
        <begin position="31"/>
        <end position="41"/>
    </location>
</feature>